<proteinExistence type="predicted"/>
<organism evidence="1 2">
    <name type="scientific">Anseongella ginsenosidimutans</name>
    <dbReference type="NCBI Taxonomy" id="496056"/>
    <lineage>
        <taxon>Bacteria</taxon>
        <taxon>Pseudomonadati</taxon>
        <taxon>Bacteroidota</taxon>
        <taxon>Sphingobacteriia</taxon>
        <taxon>Sphingobacteriales</taxon>
        <taxon>Sphingobacteriaceae</taxon>
        <taxon>Anseongella</taxon>
    </lineage>
</organism>
<accession>A0A4R3L044</accession>
<dbReference type="RefSeq" id="WP_132127299.1">
    <property type="nucleotide sequence ID" value="NZ_SMAD01000001.1"/>
</dbReference>
<dbReference type="GO" id="GO:0016740">
    <property type="term" value="F:transferase activity"/>
    <property type="evidence" value="ECO:0007669"/>
    <property type="project" value="UniProtKB-KW"/>
</dbReference>
<dbReference type="AlphaFoldDB" id="A0A4R3L044"/>
<evidence type="ECO:0000313" key="1">
    <source>
        <dbReference type="EMBL" id="TCS89812.1"/>
    </source>
</evidence>
<dbReference type="OrthoDB" id="1417318at2"/>
<keyword evidence="2" id="KW-1185">Reference proteome</keyword>
<reference evidence="1 2" key="1">
    <citation type="submission" date="2019-03" db="EMBL/GenBank/DDBJ databases">
        <title>Genomic Encyclopedia of Type Strains, Phase IV (KMG-IV): sequencing the most valuable type-strain genomes for metagenomic binning, comparative biology and taxonomic classification.</title>
        <authorList>
            <person name="Goeker M."/>
        </authorList>
    </citation>
    <scope>NUCLEOTIDE SEQUENCE [LARGE SCALE GENOMIC DNA]</scope>
    <source>
        <strain evidence="1 2">DSM 21100</strain>
    </source>
</reference>
<dbReference type="EMBL" id="SMAD01000001">
    <property type="protein sequence ID" value="TCS89812.1"/>
    <property type="molecule type" value="Genomic_DNA"/>
</dbReference>
<protein>
    <submittedName>
        <fullName evidence="1">Glycosyl transferase family 25</fullName>
    </submittedName>
</protein>
<name>A0A4R3L044_9SPHI</name>
<keyword evidence="1" id="KW-0808">Transferase</keyword>
<gene>
    <name evidence="1" type="ORF">EDD80_1019</name>
</gene>
<evidence type="ECO:0000313" key="2">
    <source>
        <dbReference type="Proteomes" id="UP000295807"/>
    </source>
</evidence>
<sequence>MGKINTYAINLARRTDRKASLISEFKGRNEFQLTVVPAIAHKVGAIGLWQTICQIIQKVCNDDIDNILICEDDHVFTEAYTSNRLIRAINQSRKYDADILLGGVSWFDQVLQVDKNLFWVDRFTGTQFMLIYRKFYEKILEADLGKGGADRKISSLTDGIFVMYPYISVQKEFGYSDVTKKNEKKGWVTELFDNGSEKLAQLDSVRKFYGFNTK</sequence>
<dbReference type="Proteomes" id="UP000295807">
    <property type="component" value="Unassembled WGS sequence"/>
</dbReference>
<comment type="caution">
    <text evidence="1">The sequence shown here is derived from an EMBL/GenBank/DDBJ whole genome shotgun (WGS) entry which is preliminary data.</text>
</comment>